<protein>
    <submittedName>
        <fullName evidence="1">Uncharacterized protein</fullName>
    </submittedName>
</protein>
<dbReference type="EMBL" id="BMJS01000021">
    <property type="protein sequence ID" value="GGG01016.1"/>
    <property type="molecule type" value="Genomic_DNA"/>
</dbReference>
<dbReference type="Pfam" id="PF12293">
    <property type="entry name" value="T4BSS_DotH_IcmK"/>
    <property type="match status" value="1"/>
</dbReference>
<reference evidence="1" key="2">
    <citation type="submission" date="2020-09" db="EMBL/GenBank/DDBJ databases">
        <authorList>
            <person name="Sun Q."/>
            <person name="Zhou Y."/>
        </authorList>
    </citation>
    <scope>NUCLEOTIDE SEQUENCE</scope>
    <source>
        <strain evidence="1">CGMCC 1.15758</strain>
    </source>
</reference>
<proteinExistence type="predicted"/>
<accession>A0A8J3E9G0</accession>
<reference evidence="1" key="1">
    <citation type="journal article" date="2014" name="Int. J. Syst. Evol. Microbiol.">
        <title>Complete genome sequence of Corynebacterium casei LMG S-19264T (=DSM 44701T), isolated from a smear-ripened cheese.</title>
        <authorList>
            <consortium name="US DOE Joint Genome Institute (JGI-PGF)"/>
            <person name="Walter F."/>
            <person name="Albersmeier A."/>
            <person name="Kalinowski J."/>
            <person name="Ruckert C."/>
        </authorList>
    </citation>
    <scope>NUCLEOTIDE SEQUENCE</scope>
    <source>
        <strain evidence="1">CGMCC 1.15758</strain>
    </source>
</reference>
<dbReference type="InterPro" id="IPR022073">
    <property type="entry name" value="T4BSS_DotH_IcmK"/>
</dbReference>
<evidence type="ECO:0000313" key="2">
    <source>
        <dbReference type="Proteomes" id="UP000636949"/>
    </source>
</evidence>
<evidence type="ECO:0000313" key="1">
    <source>
        <dbReference type="EMBL" id="GGG01016.1"/>
    </source>
</evidence>
<dbReference type="AlphaFoldDB" id="A0A8J3E9G0"/>
<keyword evidence="2" id="KW-1185">Reference proteome</keyword>
<gene>
    <name evidence="1" type="ORF">GCM10010995_18060</name>
</gene>
<sequence length="252" mass="27475">MVNNIVNSMFPLTATDIEQSKTEISSRQKAAAVMPAMSNVNGVSRIVIANTKPGFSTAPPNVRLGIGVVSSLIFTDSKGGVWPVTSYVIGDAENFTVNWDKKGGIIMLQSKKPYANTNMAVMLQGRATPITLMLQSTQKEWDYELYVRVTKPEDDSQLGGVQQSSYLLSLLSGVVPNGAKKLSSTGEQGVGKFWRYNDRYLILTAGTLISPGYINHIEDKTMGTTHVYEINPTPVVMISNDSGLHKVNLKDE</sequence>
<organism evidence="1 2">
    <name type="scientific">Cysteiniphilum litorale</name>
    <dbReference type="NCBI Taxonomy" id="2056700"/>
    <lineage>
        <taxon>Bacteria</taxon>
        <taxon>Pseudomonadati</taxon>
        <taxon>Pseudomonadota</taxon>
        <taxon>Gammaproteobacteria</taxon>
        <taxon>Thiotrichales</taxon>
        <taxon>Fastidiosibacteraceae</taxon>
        <taxon>Cysteiniphilum</taxon>
    </lineage>
</organism>
<name>A0A8J3E9G0_9GAMM</name>
<comment type="caution">
    <text evidence="1">The sequence shown here is derived from an EMBL/GenBank/DDBJ whole genome shotgun (WGS) entry which is preliminary data.</text>
</comment>
<dbReference type="Proteomes" id="UP000636949">
    <property type="component" value="Unassembled WGS sequence"/>
</dbReference>